<proteinExistence type="predicted"/>
<sequence length="75" mass="7820">MEPITLIIGVIIILVFGIPLAIYLTVYLSPVLIIAGLTMTTIGIINENSDLAITGISLVVVPSIVLSMAIGNKKG</sequence>
<reference evidence="2" key="1">
    <citation type="submission" date="2021-02" db="EMBL/GenBank/DDBJ databases">
        <title>Metagenome analyses of Stigonema ocellatum DSM 106950, Chlorogloea purpurea SAG 13.99 and Gomphosphaeria aponina DSM 107014.</title>
        <authorList>
            <person name="Marter P."/>
            <person name="Huang S."/>
        </authorList>
    </citation>
    <scope>NUCLEOTIDE SEQUENCE</scope>
    <source>
        <strain evidence="2">JP213</strain>
    </source>
</reference>
<comment type="caution">
    <text evidence="2">The sequence shown here is derived from an EMBL/GenBank/DDBJ whole genome shotgun (WGS) entry which is preliminary data.</text>
</comment>
<dbReference type="Proteomes" id="UP000767446">
    <property type="component" value="Unassembled WGS sequence"/>
</dbReference>
<keyword evidence="1" id="KW-1133">Transmembrane helix</keyword>
<dbReference type="AlphaFoldDB" id="A0A941GRN8"/>
<feature type="transmembrane region" description="Helical" evidence="1">
    <location>
        <begin position="51"/>
        <end position="70"/>
    </location>
</feature>
<evidence type="ECO:0000313" key="2">
    <source>
        <dbReference type="EMBL" id="MBR8826772.1"/>
    </source>
</evidence>
<accession>A0A941GRN8</accession>
<evidence type="ECO:0000256" key="1">
    <source>
        <dbReference type="SAM" id="Phobius"/>
    </source>
</evidence>
<feature type="transmembrane region" description="Helical" evidence="1">
    <location>
        <begin position="6"/>
        <end position="39"/>
    </location>
</feature>
<protein>
    <submittedName>
        <fullName evidence="2">Uncharacterized protein</fullName>
    </submittedName>
</protein>
<gene>
    <name evidence="2" type="ORF">DSM107014_02525</name>
</gene>
<organism evidence="2 3">
    <name type="scientific">Gomphosphaeria aponina SAG 52.96 = DSM 107014</name>
    <dbReference type="NCBI Taxonomy" id="1521640"/>
    <lineage>
        <taxon>Bacteria</taxon>
        <taxon>Bacillati</taxon>
        <taxon>Cyanobacteriota</taxon>
        <taxon>Cyanophyceae</taxon>
        <taxon>Oscillatoriophycideae</taxon>
        <taxon>Chroococcales</taxon>
        <taxon>Gomphosphaeriaceae</taxon>
        <taxon>Gomphosphaeria</taxon>
    </lineage>
</organism>
<name>A0A941GRN8_9CHRO</name>
<dbReference type="EMBL" id="JADQBC010000011">
    <property type="protein sequence ID" value="MBR8826772.1"/>
    <property type="molecule type" value="Genomic_DNA"/>
</dbReference>
<keyword evidence="1" id="KW-0812">Transmembrane</keyword>
<evidence type="ECO:0000313" key="3">
    <source>
        <dbReference type="Proteomes" id="UP000767446"/>
    </source>
</evidence>
<keyword evidence="1" id="KW-0472">Membrane</keyword>